<accession>A0A6I8UA87</accession>
<dbReference type="Proteomes" id="UP000001819">
    <property type="component" value="Chromosome 4"/>
</dbReference>
<evidence type="ECO:0000313" key="1">
    <source>
        <dbReference type="Proteomes" id="UP000001819"/>
    </source>
</evidence>
<keyword evidence="1" id="KW-1185">Reference proteome</keyword>
<name>A0A6I8UA87_DROPS</name>
<protein>
    <submittedName>
        <fullName evidence="2">Uncharacterized protein pim isoform X2</fullName>
    </submittedName>
</protein>
<reference evidence="2" key="1">
    <citation type="submission" date="2025-08" db="UniProtKB">
        <authorList>
            <consortium name="RefSeq"/>
        </authorList>
    </citation>
    <scope>IDENTIFICATION</scope>
    <source>
        <strain evidence="2">MV-25-SWS-2005</strain>
        <tissue evidence="2">Whole body</tissue>
    </source>
</reference>
<dbReference type="ExpressionAtlas" id="A0A6I8UA87">
    <property type="expression patterns" value="baseline"/>
</dbReference>
<sequence>MEQIFLAKENPVSSISIKKNALSINNSSIKQNARKLVLGKLENVMHQNQTPFKSDSISFPKSVAKLPLQNFHRNYDNERGEAILKVTPNYLGFYSLKNEICSQSAYENLFDYMDFSSTKCLNKCWRPIAEIWLDNQSGRTTFTQTILNDLGDLVETLETECCISIYNVFCDNFDRDNCSKQDIDNTGTEQCEYKLDSHMALPNLDDIDIPF</sequence>
<gene>
    <name evidence="2" type="primary">pim</name>
</gene>
<proteinExistence type="predicted"/>
<dbReference type="RefSeq" id="XP_001352263.4">
    <property type="nucleotide sequence ID" value="XM_001352227.4"/>
</dbReference>
<evidence type="ECO:0000313" key="2">
    <source>
        <dbReference type="RefSeq" id="XP_001352263.4"/>
    </source>
</evidence>
<organism evidence="1 2">
    <name type="scientific">Drosophila pseudoobscura pseudoobscura</name>
    <name type="common">Fruit fly</name>
    <dbReference type="NCBI Taxonomy" id="46245"/>
    <lineage>
        <taxon>Eukaryota</taxon>
        <taxon>Metazoa</taxon>
        <taxon>Ecdysozoa</taxon>
        <taxon>Arthropoda</taxon>
        <taxon>Hexapoda</taxon>
        <taxon>Insecta</taxon>
        <taxon>Pterygota</taxon>
        <taxon>Neoptera</taxon>
        <taxon>Endopterygota</taxon>
        <taxon>Diptera</taxon>
        <taxon>Brachycera</taxon>
        <taxon>Muscomorpha</taxon>
        <taxon>Ephydroidea</taxon>
        <taxon>Drosophilidae</taxon>
        <taxon>Drosophila</taxon>
        <taxon>Sophophora</taxon>
    </lineage>
</organism>
<dbReference type="AlphaFoldDB" id="A0A6I8UA87"/>
<dbReference type="KEGG" id="dpo:4811678"/>